<protein>
    <submittedName>
        <fullName evidence="1">Uncharacterized protein</fullName>
    </submittedName>
</protein>
<sequence>MMILIVIEKVNTKPIIRVQIISWVDPLLMQNGSLSQILYILFRAVRFSLSETIFKSANASYPVGRLACEISLIGPPRYGIDGFVPFPFIILSRPASPLPCLPTIISIFPPNQSRSIPDTNPWLSNRC</sequence>
<proteinExistence type="predicted"/>
<reference evidence="1" key="1">
    <citation type="submission" date="2015-04" db="EMBL/GenBank/DDBJ databases">
        <title>The genome sequence of the plant pathogenic Rhizarian Plasmodiophora brassicae reveals insights in its biotrophic life cycle and the origin of chitin synthesis.</title>
        <authorList>
            <person name="Schwelm A."/>
            <person name="Fogelqvist J."/>
            <person name="Knaust A."/>
            <person name="Julke S."/>
            <person name="Lilja T."/>
            <person name="Dhandapani V."/>
            <person name="Bonilla-Rosso G."/>
            <person name="Karlsson M."/>
            <person name="Shevchenko A."/>
            <person name="Choi S.R."/>
            <person name="Kim H.G."/>
            <person name="Park J.Y."/>
            <person name="Lim Y.P."/>
            <person name="Ludwig-Muller J."/>
            <person name="Dixelius C."/>
        </authorList>
    </citation>
    <scope>NUCLEOTIDE SEQUENCE</scope>
    <source>
        <tissue evidence="1">Potato root galls</tissue>
    </source>
</reference>
<dbReference type="AlphaFoldDB" id="A0A0H5RR45"/>
<accession>A0A0H5RR45</accession>
<name>A0A0H5RR45_9EUKA</name>
<evidence type="ECO:0000313" key="1">
    <source>
        <dbReference type="EMBL" id="CRZ11194.1"/>
    </source>
</evidence>
<organism evidence="1">
    <name type="scientific">Spongospora subterranea</name>
    <dbReference type="NCBI Taxonomy" id="70186"/>
    <lineage>
        <taxon>Eukaryota</taxon>
        <taxon>Sar</taxon>
        <taxon>Rhizaria</taxon>
        <taxon>Endomyxa</taxon>
        <taxon>Phytomyxea</taxon>
        <taxon>Plasmodiophorida</taxon>
        <taxon>Plasmodiophoridae</taxon>
        <taxon>Spongospora</taxon>
    </lineage>
</organism>
<dbReference type="EMBL" id="HACM01010752">
    <property type="protein sequence ID" value="CRZ11194.1"/>
    <property type="molecule type" value="Transcribed_RNA"/>
</dbReference>